<dbReference type="Proteomes" id="UP000292958">
    <property type="component" value="Unassembled WGS sequence"/>
</dbReference>
<organism evidence="1 2">
    <name type="scientific">Edaphobacter modestus</name>
    <dbReference type="NCBI Taxonomy" id="388466"/>
    <lineage>
        <taxon>Bacteria</taxon>
        <taxon>Pseudomonadati</taxon>
        <taxon>Acidobacteriota</taxon>
        <taxon>Terriglobia</taxon>
        <taxon>Terriglobales</taxon>
        <taxon>Acidobacteriaceae</taxon>
        <taxon>Edaphobacter</taxon>
    </lineage>
</organism>
<reference evidence="1 2" key="1">
    <citation type="submission" date="2019-02" db="EMBL/GenBank/DDBJ databases">
        <title>Genomic Encyclopedia of Archaeal and Bacterial Type Strains, Phase II (KMG-II): from individual species to whole genera.</title>
        <authorList>
            <person name="Goeker M."/>
        </authorList>
    </citation>
    <scope>NUCLEOTIDE SEQUENCE [LARGE SCALE GENOMIC DNA]</scope>
    <source>
        <strain evidence="1 2">DSM 18101</strain>
    </source>
</reference>
<accession>A0A4V2G311</accession>
<protein>
    <submittedName>
        <fullName evidence="1">Uncharacterized protein</fullName>
    </submittedName>
</protein>
<proteinExistence type="predicted"/>
<dbReference type="EMBL" id="SHKW01000003">
    <property type="protein sequence ID" value="RZU35286.1"/>
    <property type="molecule type" value="Genomic_DNA"/>
</dbReference>
<dbReference type="AlphaFoldDB" id="A0A4V2G311"/>
<evidence type="ECO:0000313" key="2">
    <source>
        <dbReference type="Proteomes" id="UP000292958"/>
    </source>
</evidence>
<comment type="caution">
    <text evidence="1">The sequence shown here is derived from an EMBL/GenBank/DDBJ whole genome shotgun (WGS) entry which is preliminary data.</text>
</comment>
<evidence type="ECO:0000313" key="1">
    <source>
        <dbReference type="EMBL" id="RZU35286.1"/>
    </source>
</evidence>
<keyword evidence="2" id="KW-1185">Reference proteome</keyword>
<gene>
    <name evidence="1" type="ORF">BDD14_6056</name>
</gene>
<name>A0A4V2G311_9BACT</name>
<sequence length="63" mass="7265">MVFFRSRTNEFNVAPAIEDFLDFVNKTICHLGTVDPLHVYVKHDVELKRRFAAPESDGTLELD</sequence>